<evidence type="ECO:0000313" key="2">
    <source>
        <dbReference type="Proteomes" id="UP000243525"/>
    </source>
</evidence>
<protein>
    <submittedName>
        <fullName evidence="1">Uncharacterized protein</fullName>
    </submittedName>
</protein>
<accession>A0A2T5BX56</accession>
<keyword evidence="2" id="KW-1185">Reference proteome</keyword>
<proteinExistence type="predicted"/>
<comment type="caution">
    <text evidence="1">The sequence shown here is derived from an EMBL/GenBank/DDBJ whole genome shotgun (WGS) entry which is preliminary data.</text>
</comment>
<reference evidence="1 2" key="1">
    <citation type="submission" date="2018-04" db="EMBL/GenBank/DDBJ databases">
        <title>Genomic Encyclopedia of Archaeal and Bacterial Type Strains, Phase II (KMG-II): from individual species to whole genera.</title>
        <authorList>
            <person name="Goeker M."/>
        </authorList>
    </citation>
    <scope>NUCLEOTIDE SEQUENCE [LARGE SCALE GENOMIC DNA]</scope>
    <source>
        <strain evidence="1 2">DSM 28823</strain>
    </source>
</reference>
<dbReference type="EMBL" id="QAAD01000031">
    <property type="protein sequence ID" value="PTN04467.1"/>
    <property type="molecule type" value="Genomic_DNA"/>
</dbReference>
<evidence type="ECO:0000313" key="1">
    <source>
        <dbReference type="EMBL" id="PTN04467.1"/>
    </source>
</evidence>
<name>A0A2T5BX56_9BACT</name>
<dbReference type="AlphaFoldDB" id="A0A2T5BX56"/>
<gene>
    <name evidence="1" type="ORF">C8N47_1312</name>
</gene>
<sequence length="175" mass="20846">MNVLESIKQFYKTRNASEQYCIDILSDIFEKIDSKKLLTGENHSHVSNGSILEIVLQHNSDSDRIVVFLFQDLFIEIQFNSFVRTYYFSDLINNNEIREIFIELISKILSGDFKTIEYYLKDTLTKYSYNWVNEYLPEKTHYLKAFGKIREKFTGQEEYKIVEKKAESFLIDDKQ</sequence>
<organism evidence="1 2">
    <name type="scientific">Mangrovibacterium marinum</name>
    <dbReference type="NCBI Taxonomy" id="1639118"/>
    <lineage>
        <taxon>Bacteria</taxon>
        <taxon>Pseudomonadati</taxon>
        <taxon>Bacteroidota</taxon>
        <taxon>Bacteroidia</taxon>
        <taxon>Marinilabiliales</taxon>
        <taxon>Prolixibacteraceae</taxon>
        <taxon>Mangrovibacterium</taxon>
    </lineage>
</organism>
<dbReference type="RefSeq" id="WP_107823853.1">
    <property type="nucleotide sequence ID" value="NZ_QAAD01000031.1"/>
</dbReference>
<dbReference type="Proteomes" id="UP000243525">
    <property type="component" value="Unassembled WGS sequence"/>
</dbReference>